<keyword evidence="2" id="KW-1185">Reference proteome</keyword>
<name>A0ABX7JKL4_9RHOB</name>
<gene>
    <name evidence="1" type="ORF">JWJ88_17645</name>
</gene>
<sequence length="98" mass="10979">MAGLGRRYFARFILDTYLNIMNIIVFFNCYIEIHHRRAIWNVLDAGSAQRAETTVGFFSCAGMLHLHHFIARHGGANPIFGPSAAKARENGGSDERDP</sequence>
<evidence type="ECO:0000313" key="1">
    <source>
        <dbReference type="EMBL" id="QRZ14782.1"/>
    </source>
</evidence>
<accession>A0ABX7JKL4</accession>
<dbReference type="EMBL" id="CP070371">
    <property type="protein sequence ID" value="QRZ14782.1"/>
    <property type="molecule type" value="Genomic_DNA"/>
</dbReference>
<dbReference type="RefSeq" id="WP_205295752.1">
    <property type="nucleotide sequence ID" value="NZ_CP070371.1"/>
</dbReference>
<dbReference type="Proteomes" id="UP000663629">
    <property type="component" value="Chromosome 2"/>
</dbReference>
<proteinExistence type="predicted"/>
<evidence type="ECO:0000313" key="2">
    <source>
        <dbReference type="Proteomes" id="UP000663629"/>
    </source>
</evidence>
<organism evidence="1 2">
    <name type="scientific">Paracoccus methylovorus</name>
    <dbReference type="NCBI Taxonomy" id="2812658"/>
    <lineage>
        <taxon>Bacteria</taxon>
        <taxon>Pseudomonadati</taxon>
        <taxon>Pseudomonadota</taxon>
        <taxon>Alphaproteobacteria</taxon>
        <taxon>Rhodobacterales</taxon>
        <taxon>Paracoccaceae</taxon>
        <taxon>Paracoccus</taxon>
    </lineage>
</organism>
<protein>
    <submittedName>
        <fullName evidence="1">Uncharacterized protein</fullName>
    </submittedName>
</protein>
<reference evidence="1 2" key="1">
    <citation type="submission" date="2021-02" db="EMBL/GenBank/DDBJ databases">
        <title>Paracoccus methylovroum sp.nov., a new methanol and methylamine utilizing methylotrophic denitrifer.</title>
        <authorList>
            <person name="Timsy T."/>
            <person name="Behrendt U."/>
            <person name="Ulrich A."/>
            <person name="Spanner T."/>
            <person name="Foesel B.U."/>
            <person name="Horn M.A."/>
            <person name="Kolb S."/>
        </authorList>
    </citation>
    <scope>NUCLEOTIDE SEQUENCE [LARGE SCALE GENOMIC DNA]</scope>
    <source>
        <strain evidence="1 2">H4-D09</strain>
    </source>
</reference>